<dbReference type="VEuPathDB" id="FungiDB:M747DRAFT_276896"/>
<name>A0A124BWS5_ASPNG</name>
<proteinExistence type="predicted"/>
<reference evidence="3" key="1">
    <citation type="journal article" date="2016" name="Genome Announc.">
        <title>Draft genome sequence of Aspergillus niger strain An76.</title>
        <authorList>
            <person name="Gong W."/>
            <person name="Cheng Z."/>
            <person name="Zhang H."/>
            <person name="Liu L."/>
            <person name="Gao P."/>
            <person name="Wang L."/>
        </authorList>
    </citation>
    <scope>NUCLEOTIDE SEQUENCE [LARGE SCALE GENOMIC DNA]</scope>
    <source>
        <strain evidence="3">An76</strain>
    </source>
</reference>
<dbReference type="SUPFAM" id="SSF53474">
    <property type="entry name" value="alpha/beta-Hydrolases"/>
    <property type="match status" value="1"/>
</dbReference>
<dbReference type="EMBL" id="BCMY01000005">
    <property type="protein sequence ID" value="GAQ40163.1"/>
    <property type="molecule type" value="Genomic_DNA"/>
</dbReference>
<dbReference type="InterPro" id="IPR050471">
    <property type="entry name" value="AB_hydrolase"/>
</dbReference>
<dbReference type="VEuPathDB" id="FungiDB:ASPNIDRAFT2_1086742"/>
<organism evidence="2 3">
    <name type="scientific">Aspergillus niger</name>
    <dbReference type="NCBI Taxonomy" id="5061"/>
    <lineage>
        <taxon>Eukaryota</taxon>
        <taxon>Fungi</taxon>
        <taxon>Dikarya</taxon>
        <taxon>Ascomycota</taxon>
        <taxon>Pezizomycotina</taxon>
        <taxon>Eurotiomycetes</taxon>
        <taxon>Eurotiomycetidae</taxon>
        <taxon>Eurotiales</taxon>
        <taxon>Aspergillaceae</taxon>
        <taxon>Aspergillus</taxon>
        <taxon>Aspergillus subgen. Circumdati</taxon>
    </lineage>
</organism>
<dbReference type="InterPro" id="IPR000073">
    <property type="entry name" value="AB_hydrolase_1"/>
</dbReference>
<dbReference type="Pfam" id="PF00561">
    <property type="entry name" value="Abhydrolase_1"/>
    <property type="match status" value="1"/>
</dbReference>
<comment type="caution">
    <text evidence="2">The sequence shown here is derived from an EMBL/GenBank/DDBJ whole genome shotgun (WGS) entry which is preliminary data.</text>
</comment>
<sequence>MSSGVLSRPGVSIYYEIRGSGPPLLIVPAAHGTHLTHEDLALRLSSQYTVIGFDRRGSLRSRFLSPPTKEQQRTLLKDTVDDIVALIQHLSPDQPVLIYSISLSCMHALELLSTHPDLVREIVVHDPCIPCLLPKQSYEQVSAAFQSTVSIYKAHGPAAASETFVPVVTSDEDRALLRDSPTHKKLLALSILCFNFLFEYELPVLLEYQVPFPVLKVYREKITLIRGELSSTPLTTEPITTLGAELGLPVKIVAGGHLPSATHPEAFTEELLSILGEAS</sequence>
<evidence type="ECO:0000313" key="2">
    <source>
        <dbReference type="EMBL" id="GAQ40163.1"/>
    </source>
</evidence>
<dbReference type="VEuPathDB" id="FungiDB:ATCC64974_26680"/>
<dbReference type="Proteomes" id="UP000068243">
    <property type="component" value="Unassembled WGS sequence"/>
</dbReference>
<dbReference type="GO" id="GO:0004806">
    <property type="term" value="F:triacylglycerol lipase activity"/>
    <property type="evidence" value="ECO:0007669"/>
    <property type="project" value="TreeGrafter"/>
</dbReference>
<dbReference type="OMA" id="INFMEDL"/>
<dbReference type="PANTHER" id="PTHR43433">
    <property type="entry name" value="HYDROLASE, ALPHA/BETA FOLD FAMILY PROTEIN"/>
    <property type="match status" value="1"/>
</dbReference>
<evidence type="ECO:0000259" key="1">
    <source>
        <dbReference type="Pfam" id="PF00561"/>
    </source>
</evidence>
<dbReference type="OrthoDB" id="408373at2759"/>
<dbReference type="PANTHER" id="PTHR43433:SF5">
    <property type="entry name" value="AB HYDROLASE-1 DOMAIN-CONTAINING PROTEIN"/>
    <property type="match status" value="1"/>
</dbReference>
<accession>A0A124BWS5</accession>
<evidence type="ECO:0000313" key="3">
    <source>
        <dbReference type="Proteomes" id="UP000068243"/>
    </source>
</evidence>
<dbReference type="Gene3D" id="3.40.50.1820">
    <property type="entry name" value="alpha/beta hydrolase"/>
    <property type="match status" value="1"/>
</dbReference>
<dbReference type="GO" id="GO:0046503">
    <property type="term" value="P:glycerolipid catabolic process"/>
    <property type="evidence" value="ECO:0007669"/>
    <property type="project" value="TreeGrafter"/>
</dbReference>
<gene>
    <name evidence="2" type="ORF">ABL_03466</name>
</gene>
<feature type="domain" description="AB hydrolase-1" evidence="1">
    <location>
        <begin position="22"/>
        <end position="155"/>
    </location>
</feature>
<protein>
    <recommendedName>
        <fullName evidence="1">AB hydrolase-1 domain-containing protein</fullName>
    </recommendedName>
</protein>
<dbReference type="AlphaFoldDB" id="A0A124BWS5"/>
<dbReference type="InterPro" id="IPR029058">
    <property type="entry name" value="AB_hydrolase_fold"/>
</dbReference>